<dbReference type="Proteomes" id="UP000444980">
    <property type="component" value="Unassembled WGS sequence"/>
</dbReference>
<dbReference type="PANTHER" id="PTHR12418">
    <property type="entry name" value="ACYL-COENZYME A THIOESTERASE THEM4"/>
    <property type="match status" value="1"/>
</dbReference>
<evidence type="ECO:0000256" key="1">
    <source>
        <dbReference type="ARBA" id="ARBA00004170"/>
    </source>
</evidence>
<comment type="catalytic activity">
    <reaction evidence="14">
        <text>(9Z)-octadecenoyl-CoA + H2O = (9Z)-octadecenoate + CoA + H(+)</text>
        <dbReference type="Rhea" id="RHEA:40139"/>
        <dbReference type="ChEBI" id="CHEBI:15377"/>
        <dbReference type="ChEBI" id="CHEBI:15378"/>
        <dbReference type="ChEBI" id="CHEBI:30823"/>
        <dbReference type="ChEBI" id="CHEBI:57287"/>
        <dbReference type="ChEBI" id="CHEBI:57387"/>
    </reaction>
    <physiologicalReaction direction="left-to-right" evidence="14">
        <dbReference type="Rhea" id="RHEA:40140"/>
    </physiologicalReaction>
</comment>
<evidence type="ECO:0000256" key="13">
    <source>
        <dbReference type="ARBA" id="ARBA00035852"/>
    </source>
</evidence>
<comment type="catalytic activity">
    <reaction evidence="21">
        <text>decanoyl-CoA + H2O = decanoate + CoA + H(+)</text>
        <dbReference type="Rhea" id="RHEA:40059"/>
        <dbReference type="ChEBI" id="CHEBI:15377"/>
        <dbReference type="ChEBI" id="CHEBI:15378"/>
        <dbReference type="ChEBI" id="CHEBI:27689"/>
        <dbReference type="ChEBI" id="CHEBI:57287"/>
        <dbReference type="ChEBI" id="CHEBI:61430"/>
    </reaction>
    <physiologicalReaction direction="left-to-right" evidence="21">
        <dbReference type="Rhea" id="RHEA:40060"/>
    </physiologicalReaction>
</comment>
<evidence type="ECO:0000313" key="25">
    <source>
        <dbReference type="EMBL" id="GED99038.1"/>
    </source>
</evidence>
<keyword evidence="10" id="KW-0443">Lipid metabolism</keyword>
<comment type="catalytic activity">
    <reaction evidence="19">
        <text>octanoyl-CoA + H2O = octanoate + CoA + H(+)</text>
        <dbReference type="Rhea" id="RHEA:30143"/>
        <dbReference type="ChEBI" id="CHEBI:15377"/>
        <dbReference type="ChEBI" id="CHEBI:15378"/>
        <dbReference type="ChEBI" id="CHEBI:25646"/>
        <dbReference type="ChEBI" id="CHEBI:57287"/>
        <dbReference type="ChEBI" id="CHEBI:57386"/>
    </reaction>
    <physiologicalReaction direction="left-to-right" evidence="19">
        <dbReference type="Rhea" id="RHEA:30144"/>
    </physiologicalReaction>
</comment>
<evidence type="ECO:0000256" key="14">
    <source>
        <dbReference type="ARBA" id="ARBA00037002"/>
    </source>
</evidence>
<dbReference type="PANTHER" id="PTHR12418:SF19">
    <property type="entry name" value="ACYL-COENZYME A THIOESTERASE THEM4"/>
    <property type="match status" value="1"/>
</dbReference>
<dbReference type="InterPro" id="IPR029069">
    <property type="entry name" value="HotDog_dom_sf"/>
</dbReference>
<keyword evidence="26" id="KW-1185">Reference proteome</keyword>
<comment type="catalytic activity">
    <reaction evidence="22">
        <text>dodecanoyl-CoA + H2O = dodecanoate + CoA + H(+)</text>
        <dbReference type="Rhea" id="RHEA:30135"/>
        <dbReference type="ChEBI" id="CHEBI:15377"/>
        <dbReference type="ChEBI" id="CHEBI:15378"/>
        <dbReference type="ChEBI" id="CHEBI:18262"/>
        <dbReference type="ChEBI" id="CHEBI:57287"/>
        <dbReference type="ChEBI" id="CHEBI:57375"/>
    </reaction>
    <physiologicalReaction direction="left-to-right" evidence="22">
        <dbReference type="Rhea" id="RHEA:30136"/>
    </physiologicalReaction>
</comment>
<gene>
    <name evidence="25" type="ORF">nbrc107697_30770</name>
</gene>
<evidence type="ECO:0000256" key="19">
    <source>
        <dbReference type="ARBA" id="ARBA00047588"/>
    </source>
</evidence>
<dbReference type="EC" id="3.1.2.2" evidence="16"/>
<evidence type="ECO:0000259" key="24">
    <source>
        <dbReference type="Pfam" id="PF03061"/>
    </source>
</evidence>
<evidence type="ECO:0000256" key="8">
    <source>
        <dbReference type="ARBA" id="ARBA00022832"/>
    </source>
</evidence>
<evidence type="ECO:0000256" key="7">
    <source>
        <dbReference type="ARBA" id="ARBA00022801"/>
    </source>
</evidence>
<dbReference type="GO" id="GO:0016787">
    <property type="term" value="F:hydrolase activity"/>
    <property type="evidence" value="ECO:0007669"/>
    <property type="project" value="UniProtKB-KW"/>
</dbReference>
<dbReference type="InterPro" id="IPR006683">
    <property type="entry name" value="Thioestr_dom"/>
</dbReference>
<reference evidence="26" key="1">
    <citation type="submission" date="2019-06" db="EMBL/GenBank/DDBJ databases">
        <title>Gordonia isolated from sludge of a wastewater treatment plant.</title>
        <authorList>
            <person name="Tamura T."/>
            <person name="Aoyama K."/>
            <person name="Kang Y."/>
            <person name="Saito S."/>
            <person name="Akiyama N."/>
            <person name="Yazawa K."/>
            <person name="Gonoi T."/>
            <person name="Mikami Y."/>
        </authorList>
    </citation>
    <scope>NUCLEOTIDE SEQUENCE [LARGE SCALE GENOMIC DNA]</scope>
    <source>
        <strain evidence="26">NBRC 107697</strain>
    </source>
</reference>
<dbReference type="GO" id="GO:0016020">
    <property type="term" value="C:membrane"/>
    <property type="evidence" value="ECO:0007669"/>
    <property type="project" value="UniProtKB-SubCell"/>
</dbReference>
<keyword evidence="4" id="KW-1003">Cell membrane</keyword>
<accession>A0A7I9V0S0</accession>
<evidence type="ECO:0000256" key="15">
    <source>
        <dbReference type="ARBA" id="ARBA00038456"/>
    </source>
</evidence>
<dbReference type="SUPFAM" id="SSF54637">
    <property type="entry name" value="Thioesterase/thiol ester dehydrase-isomerase"/>
    <property type="match status" value="1"/>
</dbReference>
<evidence type="ECO:0000256" key="22">
    <source>
        <dbReference type="ARBA" id="ARBA00048074"/>
    </source>
</evidence>
<keyword evidence="5" id="KW-0963">Cytoplasm</keyword>
<keyword evidence="6" id="KW-0053">Apoptosis</keyword>
<comment type="caution">
    <text evidence="25">The sequence shown here is derived from an EMBL/GenBank/DDBJ whole genome shotgun (WGS) entry which is preliminary data.</text>
</comment>
<evidence type="ECO:0000256" key="10">
    <source>
        <dbReference type="ARBA" id="ARBA00023098"/>
    </source>
</evidence>
<dbReference type="GO" id="GO:0005737">
    <property type="term" value="C:cytoplasm"/>
    <property type="evidence" value="ECO:0007669"/>
    <property type="project" value="UniProtKB-SubCell"/>
</dbReference>
<proteinExistence type="inferred from homology"/>
<feature type="domain" description="Thioesterase" evidence="24">
    <location>
        <begin position="124"/>
        <end position="186"/>
    </location>
</feature>
<evidence type="ECO:0000256" key="21">
    <source>
        <dbReference type="ARBA" id="ARBA00047969"/>
    </source>
</evidence>
<dbReference type="Pfam" id="PF03061">
    <property type="entry name" value="4HBT"/>
    <property type="match status" value="1"/>
</dbReference>
<evidence type="ECO:0000256" key="9">
    <source>
        <dbReference type="ARBA" id="ARBA00022946"/>
    </source>
</evidence>
<evidence type="ECO:0000256" key="11">
    <source>
        <dbReference type="ARBA" id="ARBA00023136"/>
    </source>
</evidence>
<keyword evidence="9" id="KW-0809">Transit peptide</keyword>
<evidence type="ECO:0000256" key="23">
    <source>
        <dbReference type="ARBA" id="ARBA00048180"/>
    </source>
</evidence>
<keyword evidence="11" id="KW-0472">Membrane</keyword>
<keyword evidence="12" id="KW-0966">Cell projection</keyword>
<evidence type="ECO:0000256" key="16">
    <source>
        <dbReference type="ARBA" id="ARBA00038848"/>
    </source>
</evidence>
<comment type="similarity">
    <text evidence="15">Belongs to the THEM4/THEM5 thioesterase family.</text>
</comment>
<organism evidence="25 26">
    <name type="scientific">Gordonia crocea</name>
    <dbReference type="NCBI Taxonomy" id="589162"/>
    <lineage>
        <taxon>Bacteria</taxon>
        <taxon>Bacillati</taxon>
        <taxon>Actinomycetota</taxon>
        <taxon>Actinomycetes</taxon>
        <taxon>Mycobacteriales</taxon>
        <taxon>Gordoniaceae</taxon>
        <taxon>Gordonia</taxon>
    </lineage>
</organism>
<evidence type="ECO:0000256" key="2">
    <source>
        <dbReference type="ARBA" id="ARBA00004496"/>
    </source>
</evidence>
<keyword evidence="8" id="KW-0276">Fatty acid metabolism</keyword>
<evidence type="ECO:0000256" key="20">
    <source>
        <dbReference type="ARBA" id="ARBA00047734"/>
    </source>
</evidence>
<dbReference type="AlphaFoldDB" id="A0A7I9V0S0"/>
<dbReference type="Gene3D" id="3.10.129.10">
    <property type="entry name" value="Hotdog Thioesterase"/>
    <property type="match status" value="1"/>
</dbReference>
<evidence type="ECO:0000256" key="6">
    <source>
        <dbReference type="ARBA" id="ARBA00022703"/>
    </source>
</evidence>
<sequence>MRPRRIRSKPSRSPVPGATRANVVRVNSERGVDAVMGCSGRWKTVSELDYRAVRSSFAVPDDLEAVSRHPDIAAPGEPMRYHHALCYGCGDDAPNGLHVRVVAGEGVDSTATMAVVPWMEGGPGLIHGGILSAAFDEVMGTTSLLIGLPVVTGHLEIDFAKPIPIGSTLRFTAEVLGRQRRKVYLRSVAHIVDETGTAVDEPVAVSHSLFIGIDPRQHFSQHVANSQRPDEHQRWATYSSP</sequence>
<name>A0A7I9V0S0_9ACTN</name>
<evidence type="ECO:0000256" key="12">
    <source>
        <dbReference type="ARBA" id="ARBA00023273"/>
    </source>
</evidence>
<comment type="catalytic activity">
    <reaction evidence="23">
        <text>tetradecanoyl-CoA + H2O = tetradecanoate + CoA + H(+)</text>
        <dbReference type="Rhea" id="RHEA:40119"/>
        <dbReference type="ChEBI" id="CHEBI:15377"/>
        <dbReference type="ChEBI" id="CHEBI:15378"/>
        <dbReference type="ChEBI" id="CHEBI:30807"/>
        <dbReference type="ChEBI" id="CHEBI:57287"/>
        <dbReference type="ChEBI" id="CHEBI:57385"/>
    </reaction>
    <physiologicalReaction direction="left-to-right" evidence="23">
        <dbReference type="Rhea" id="RHEA:40120"/>
    </physiologicalReaction>
</comment>
<evidence type="ECO:0000313" key="26">
    <source>
        <dbReference type="Proteomes" id="UP000444980"/>
    </source>
</evidence>
<protein>
    <recommendedName>
        <fullName evidence="17">Acyl-coenzyme A thioesterase THEM4</fullName>
        <ecNumber evidence="16">3.1.2.2</ecNumber>
    </recommendedName>
    <alternativeName>
        <fullName evidence="18">Thioesterase superfamily member 4</fullName>
    </alternativeName>
</protein>
<evidence type="ECO:0000256" key="4">
    <source>
        <dbReference type="ARBA" id="ARBA00022475"/>
    </source>
</evidence>
<evidence type="ECO:0000256" key="5">
    <source>
        <dbReference type="ARBA" id="ARBA00022490"/>
    </source>
</evidence>
<evidence type="ECO:0000256" key="17">
    <source>
        <dbReference type="ARBA" id="ARBA00040123"/>
    </source>
</evidence>
<comment type="catalytic activity">
    <reaction evidence="20">
        <text>hexadecanoyl-CoA + H2O = hexadecanoate + CoA + H(+)</text>
        <dbReference type="Rhea" id="RHEA:16645"/>
        <dbReference type="ChEBI" id="CHEBI:7896"/>
        <dbReference type="ChEBI" id="CHEBI:15377"/>
        <dbReference type="ChEBI" id="CHEBI:15378"/>
        <dbReference type="ChEBI" id="CHEBI:57287"/>
        <dbReference type="ChEBI" id="CHEBI:57379"/>
        <dbReference type="EC" id="3.1.2.2"/>
    </reaction>
    <physiologicalReaction direction="left-to-right" evidence="20">
        <dbReference type="Rhea" id="RHEA:16646"/>
    </physiologicalReaction>
</comment>
<dbReference type="GO" id="GO:0006631">
    <property type="term" value="P:fatty acid metabolic process"/>
    <property type="evidence" value="ECO:0007669"/>
    <property type="project" value="UniProtKB-KW"/>
</dbReference>
<evidence type="ECO:0000256" key="18">
    <source>
        <dbReference type="ARBA" id="ARBA00043210"/>
    </source>
</evidence>
<comment type="catalytic activity">
    <reaction evidence="13">
        <text>(5Z,8Z,11Z,14Z)-eicosatetraenoyl-CoA + H2O = (5Z,8Z,11Z,14Z)-eicosatetraenoate + CoA + H(+)</text>
        <dbReference type="Rhea" id="RHEA:40151"/>
        <dbReference type="ChEBI" id="CHEBI:15377"/>
        <dbReference type="ChEBI" id="CHEBI:15378"/>
        <dbReference type="ChEBI" id="CHEBI:32395"/>
        <dbReference type="ChEBI" id="CHEBI:57287"/>
        <dbReference type="ChEBI" id="CHEBI:57368"/>
    </reaction>
    <physiologicalReaction direction="left-to-right" evidence="13">
        <dbReference type="Rhea" id="RHEA:40152"/>
    </physiologicalReaction>
</comment>
<comment type="subcellular location">
    <subcellularLocation>
        <location evidence="3">Cell projection</location>
        <location evidence="3">Ruffle membrane</location>
    </subcellularLocation>
    <subcellularLocation>
        <location evidence="2">Cytoplasm</location>
    </subcellularLocation>
    <subcellularLocation>
        <location evidence="1">Membrane</location>
        <topology evidence="1">Peripheral membrane protein</topology>
    </subcellularLocation>
</comment>
<dbReference type="InterPro" id="IPR052365">
    <property type="entry name" value="THEM4/THEM5_acyl-CoA_thioest"/>
</dbReference>
<dbReference type="CDD" id="cd03443">
    <property type="entry name" value="PaaI_thioesterase"/>
    <property type="match status" value="1"/>
</dbReference>
<keyword evidence="7" id="KW-0378">Hydrolase</keyword>
<dbReference type="EMBL" id="BJOU01000017">
    <property type="protein sequence ID" value="GED99038.1"/>
    <property type="molecule type" value="Genomic_DNA"/>
</dbReference>
<evidence type="ECO:0000256" key="3">
    <source>
        <dbReference type="ARBA" id="ARBA00004632"/>
    </source>
</evidence>